<accession>A0ABT3HBU5</accession>
<evidence type="ECO:0008006" key="4">
    <source>
        <dbReference type="Google" id="ProtNLM"/>
    </source>
</evidence>
<proteinExistence type="predicted"/>
<keyword evidence="3" id="KW-1185">Reference proteome</keyword>
<gene>
    <name evidence="2" type="ORF">M2319_002220</name>
</gene>
<comment type="caution">
    <text evidence="2">The sequence shown here is derived from an EMBL/GenBank/DDBJ whole genome shotgun (WGS) entry which is preliminary data.</text>
</comment>
<dbReference type="RefSeq" id="WP_264601513.1">
    <property type="nucleotide sequence ID" value="NZ_JAOQNS010000005.1"/>
</dbReference>
<reference evidence="3" key="1">
    <citation type="submission" date="2023-07" db="EMBL/GenBank/DDBJ databases">
        <title>Genome sequencing of Purple Non-Sulfur Bacteria from various extreme environments.</title>
        <authorList>
            <person name="Mayer M."/>
        </authorList>
    </citation>
    <scope>NUCLEOTIDE SEQUENCE [LARGE SCALE GENOMIC DNA]</scope>
    <source>
        <strain evidence="3">DSM 17935</strain>
    </source>
</reference>
<sequence>MTNWMRQALLSVLLVLMVAGLPAAASAECLNHEQARRAVARGEAVSLSVVRHKARGEIVKARLCKSGRRYFYRVTVLSRKGKVRVQRIGATP</sequence>
<feature type="signal peptide" evidence="1">
    <location>
        <begin position="1"/>
        <end position="27"/>
    </location>
</feature>
<name>A0ABT3HBU5_9HYPH</name>
<evidence type="ECO:0000313" key="2">
    <source>
        <dbReference type="EMBL" id="MCW2307883.1"/>
    </source>
</evidence>
<keyword evidence="1" id="KW-0732">Signal</keyword>
<organism evidence="2 3">
    <name type="scientific">Rhodobium gokarnense</name>
    <dbReference type="NCBI Taxonomy" id="364296"/>
    <lineage>
        <taxon>Bacteria</taxon>
        <taxon>Pseudomonadati</taxon>
        <taxon>Pseudomonadota</taxon>
        <taxon>Alphaproteobacteria</taxon>
        <taxon>Hyphomicrobiales</taxon>
        <taxon>Rhodobiaceae</taxon>
        <taxon>Rhodobium</taxon>
    </lineage>
</organism>
<protein>
    <recommendedName>
        <fullName evidence="4">PepSY domain-containing protein</fullName>
    </recommendedName>
</protein>
<dbReference type="EMBL" id="JAOQNS010000005">
    <property type="protein sequence ID" value="MCW2307883.1"/>
    <property type="molecule type" value="Genomic_DNA"/>
</dbReference>
<feature type="chain" id="PRO_5046742567" description="PepSY domain-containing protein" evidence="1">
    <location>
        <begin position="28"/>
        <end position="92"/>
    </location>
</feature>
<evidence type="ECO:0000256" key="1">
    <source>
        <dbReference type="SAM" id="SignalP"/>
    </source>
</evidence>
<dbReference type="Proteomes" id="UP001209755">
    <property type="component" value="Unassembled WGS sequence"/>
</dbReference>
<evidence type="ECO:0000313" key="3">
    <source>
        <dbReference type="Proteomes" id="UP001209755"/>
    </source>
</evidence>